<protein>
    <submittedName>
        <fullName evidence="1">Uncharacterized protein</fullName>
    </submittedName>
</protein>
<evidence type="ECO:0000313" key="1">
    <source>
        <dbReference type="EnsemblPlants" id="AET2Gv20417200.9"/>
    </source>
</evidence>
<accession>A0A453B8R1</accession>
<reference evidence="2" key="2">
    <citation type="journal article" date="2017" name="Nat. Plants">
        <title>The Aegilops tauschii genome reveals multiple impacts of transposons.</title>
        <authorList>
            <person name="Zhao G."/>
            <person name="Zou C."/>
            <person name="Li K."/>
            <person name="Wang K."/>
            <person name="Li T."/>
            <person name="Gao L."/>
            <person name="Zhang X."/>
            <person name="Wang H."/>
            <person name="Yang Z."/>
            <person name="Liu X."/>
            <person name="Jiang W."/>
            <person name="Mao L."/>
            <person name="Kong X."/>
            <person name="Jiao Y."/>
            <person name="Jia J."/>
        </authorList>
    </citation>
    <scope>NUCLEOTIDE SEQUENCE [LARGE SCALE GENOMIC DNA]</scope>
    <source>
        <strain evidence="2">cv. AL8/78</strain>
    </source>
</reference>
<reference evidence="1" key="5">
    <citation type="journal article" date="2021" name="G3 (Bethesda)">
        <title>Aegilops tauschii genome assembly Aet v5.0 features greater sequence contiguity and improved annotation.</title>
        <authorList>
            <person name="Wang L."/>
            <person name="Zhu T."/>
            <person name="Rodriguez J.C."/>
            <person name="Deal K.R."/>
            <person name="Dubcovsky J."/>
            <person name="McGuire P.E."/>
            <person name="Lux T."/>
            <person name="Spannagl M."/>
            <person name="Mayer K.F.X."/>
            <person name="Baldrich P."/>
            <person name="Meyers B.C."/>
            <person name="Huo N."/>
            <person name="Gu Y.Q."/>
            <person name="Zhou H."/>
            <person name="Devos K.M."/>
            <person name="Bennetzen J.L."/>
            <person name="Unver T."/>
            <person name="Budak H."/>
            <person name="Gulick P.J."/>
            <person name="Galiba G."/>
            <person name="Kalapos B."/>
            <person name="Nelson D.R."/>
            <person name="Li P."/>
            <person name="You F.M."/>
            <person name="Luo M.C."/>
            <person name="Dvorak J."/>
        </authorList>
    </citation>
    <scope>NUCLEOTIDE SEQUENCE [LARGE SCALE GENOMIC DNA]</scope>
    <source>
        <strain evidence="1">cv. AL8/78</strain>
    </source>
</reference>
<sequence length="96" mass="10419">MDSRLREVDAPAEPANGAAALATAKAEVEVTKPRNDRRGYRRVVLPNALECLLISDPDTDKVSSSRSLALQSGRVGVLWQLLGFVQILKFAICLQA</sequence>
<evidence type="ECO:0000313" key="2">
    <source>
        <dbReference type="Proteomes" id="UP000015105"/>
    </source>
</evidence>
<reference evidence="1" key="3">
    <citation type="journal article" date="2017" name="Nature">
        <title>Genome sequence of the progenitor of the wheat D genome Aegilops tauschii.</title>
        <authorList>
            <person name="Luo M.C."/>
            <person name="Gu Y.Q."/>
            <person name="Puiu D."/>
            <person name="Wang H."/>
            <person name="Twardziok S.O."/>
            <person name="Deal K.R."/>
            <person name="Huo N."/>
            <person name="Zhu T."/>
            <person name="Wang L."/>
            <person name="Wang Y."/>
            <person name="McGuire P.E."/>
            <person name="Liu S."/>
            <person name="Long H."/>
            <person name="Ramasamy R.K."/>
            <person name="Rodriguez J.C."/>
            <person name="Van S.L."/>
            <person name="Yuan L."/>
            <person name="Wang Z."/>
            <person name="Xia Z."/>
            <person name="Xiao L."/>
            <person name="Anderson O.D."/>
            <person name="Ouyang S."/>
            <person name="Liang Y."/>
            <person name="Zimin A.V."/>
            <person name="Pertea G."/>
            <person name="Qi P."/>
            <person name="Bennetzen J.L."/>
            <person name="Dai X."/>
            <person name="Dawson M.W."/>
            <person name="Muller H.G."/>
            <person name="Kugler K."/>
            <person name="Rivarola-Duarte L."/>
            <person name="Spannagl M."/>
            <person name="Mayer K.F.X."/>
            <person name="Lu F.H."/>
            <person name="Bevan M.W."/>
            <person name="Leroy P."/>
            <person name="Li P."/>
            <person name="You F.M."/>
            <person name="Sun Q."/>
            <person name="Liu Z."/>
            <person name="Lyons E."/>
            <person name="Wicker T."/>
            <person name="Salzberg S.L."/>
            <person name="Devos K.M."/>
            <person name="Dvorak J."/>
        </authorList>
    </citation>
    <scope>NUCLEOTIDE SEQUENCE [LARGE SCALE GENOMIC DNA]</scope>
    <source>
        <strain evidence="1">cv. AL8/78</strain>
    </source>
</reference>
<reference evidence="2" key="1">
    <citation type="journal article" date="2014" name="Science">
        <title>Ancient hybridizations among the ancestral genomes of bread wheat.</title>
        <authorList>
            <consortium name="International Wheat Genome Sequencing Consortium,"/>
            <person name="Marcussen T."/>
            <person name="Sandve S.R."/>
            <person name="Heier L."/>
            <person name="Spannagl M."/>
            <person name="Pfeifer M."/>
            <person name="Jakobsen K.S."/>
            <person name="Wulff B.B."/>
            <person name="Steuernagel B."/>
            <person name="Mayer K.F."/>
            <person name="Olsen O.A."/>
        </authorList>
    </citation>
    <scope>NUCLEOTIDE SEQUENCE [LARGE SCALE GENOMIC DNA]</scope>
    <source>
        <strain evidence="2">cv. AL8/78</strain>
    </source>
</reference>
<dbReference type="EnsemblPlants" id="AET2Gv20417200.9">
    <property type="protein sequence ID" value="AET2Gv20417200.9"/>
    <property type="gene ID" value="AET2Gv20417200"/>
</dbReference>
<reference evidence="1" key="4">
    <citation type="submission" date="2019-03" db="UniProtKB">
        <authorList>
            <consortium name="EnsemblPlants"/>
        </authorList>
    </citation>
    <scope>IDENTIFICATION</scope>
</reference>
<dbReference type="Proteomes" id="UP000015105">
    <property type="component" value="Chromosome 2D"/>
</dbReference>
<dbReference type="Gramene" id="AET2Gv20417200.9">
    <property type="protein sequence ID" value="AET2Gv20417200.9"/>
    <property type="gene ID" value="AET2Gv20417200"/>
</dbReference>
<organism evidence="1 2">
    <name type="scientific">Aegilops tauschii subsp. strangulata</name>
    <name type="common">Goatgrass</name>
    <dbReference type="NCBI Taxonomy" id="200361"/>
    <lineage>
        <taxon>Eukaryota</taxon>
        <taxon>Viridiplantae</taxon>
        <taxon>Streptophyta</taxon>
        <taxon>Embryophyta</taxon>
        <taxon>Tracheophyta</taxon>
        <taxon>Spermatophyta</taxon>
        <taxon>Magnoliopsida</taxon>
        <taxon>Liliopsida</taxon>
        <taxon>Poales</taxon>
        <taxon>Poaceae</taxon>
        <taxon>BOP clade</taxon>
        <taxon>Pooideae</taxon>
        <taxon>Triticodae</taxon>
        <taxon>Triticeae</taxon>
        <taxon>Triticinae</taxon>
        <taxon>Aegilops</taxon>
    </lineage>
</organism>
<keyword evidence="2" id="KW-1185">Reference proteome</keyword>
<dbReference type="Gene3D" id="3.30.830.10">
    <property type="entry name" value="Metalloenzyme, LuxS/M16 peptidase-like"/>
    <property type="match status" value="1"/>
</dbReference>
<proteinExistence type="predicted"/>
<name>A0A453B8R1_AEGTS</name>
<dbReference type="AlphaFoldDB" id="A0A453B8R1"/>